<feature type="repeat" description="ANK" evidence="3">
    <location>
        <begin position="55"/>
        <end position="87"/>
    </location>
</feature>
<dbReference type="InterPro" id="IPR051165">
    <property type="entry name" value="Multifunctional_ANK_Repeat"/>
</dbReference>
<protein>
    <submittedName>
        <fullName evidence="4">Ankyrin repeat domain-containing protein</fullName>
    </submittedName>
</protein>
<dbReference type="PANTHER" id="PTHR24123:SF33">
    <property type="entry name" value="PROTEIN HOS4"/>
    <property type="match status" value="1"/>
</dbReference>
<dbReference type="SUPFAM" id="SSF48403">
    <property type="entry name" value="Ankyrin repeat"/>
    <property type="match status" value="1"/>
</dbReference>
<dbReference type="SMART" id="SM00248">
    <property type="entry name" value="ANK"/>
    <property type="match status" value="6"/>
</dbReference>
<organism evidence="4">
    <name type="scientific">Wolbachia endosymbiont of Oeneis ivallda</name>
    <dbReference type="NCBI Taxonomy" id="3171168"/>
    <lineage>
        <taxon>Bacteria</taxon>
        <taxon>Pseudomonadati</taxon>
        <taxon>Pseudomonadota</taxon>
        <taxon>Alphaproteobacteria</taxon>
        <taxon>Rickettsiales</taxon>
        <taxon>Anaplasmataceae</taxon>
        <taxon>Wolbachieae</taxon>
        <taxon>Wolbachia</taxon>
    </lineage>
</organism>
<dbReference type="PROSITE" id="PS50088">
    <property type="entry name" value="ANK_REPEAT"/>
    <property type="match status" value="6"/>
</dbReference>
<gene>
    <name evidence="4" type="ORF">ABS861_03525</name>
</gene>
<dbReference type="Gene3D" id="1.25.40.20">
    <property type="entry name" value="Ankyrin repeat-containing domain"/>
    <property type="match status" value="3"/>
</dbReference>
<proteinExistence type="predicted"/>
<keyword evidence="2 3" id="KW-0040">ANK repeat</keyword>
<dbReference type="EMBL" id="CP158587">
    <property type="protein sequence ID" value="XCA34463.1"/>
    <property type="molecule type" value="Genomic_DNA"/>
</dbReference>
<evidence type="ECO:0000256" key="1">
    <source>
        <dbReference type="ARBA" id="ARBA00022737"/>
    </source>
</evidence>
<dbReference type="PANTHER" id="PTHR24123">
    <property type="entry name" value="ANKYRIN REPEAT-CONTAINING"/>
    <property type="match status" value="1"/>
</dbReference>
<dbReference type="Pfam" id="PF12796">
    <property type="entry name" value="Ank_2"/>
    <property type="match status" value="3"/>
</dbReference>
<dbReference type="InterPro" id="IPR036770">
    <property type="entry name" value="Ankyrin_rpt-contain_sf"/>
</dbReference>
<dbReference type="PRINTS" id="PR01415">
    <property type="entry name" value="ANKYRIN"/>
</dbReference>
<evidence type="ECO:0000313" key="4">
    <source>
        <dbReference type="EMBL" id="XCA34463.1"/>
    </source>
</evidence>
<feature type="repeat" description="ANK" evidence="3">
    <location>
        <begin position="88"/>
        <end position="144"/>
    </location>
</feature>
<evidence type="ECO:0000256" key="2">
    <source>
        <dbReference type="ARBA" id="ARBA00023043"/>
    </source>
</evidence>
<name>A0AAU7YLF8_9RICK</name>
<dbReference type="InterPro" id="IPR002110">
    <property type="entry name" value="Ankyrin_rpt"/>
</dbReference>
<reference evidence="4" key="1">
    <citation type="submission" date="2024-06" db="EMBL/GenBank/DDBJ databases">
        <title>Genome assembly of the Oeneis chryxus ivallda.</title>
        <authorList>
            <person name="MacDonald Z."/>
            <person name="Shaffer H.B."/>
            <person name="Gillespie T."/>
            <person name="Marimuthu M.P.A."/>
            <person name="Nguyen O."/>
            <person name="Fairbairn C.W."/>
            <person name="Seligmann W.E."/>
            <person name="Escalona M."/>
            <person name="Miller C."/>
            <person name="Toffelmier E."/>
        </authorList>
    </citation>
    <scope>NUCLEOTIDE SEQUENCE</scope>
    <source>
        <strain evidence="4">CCGP_102_HBS-TG_Oc004</strain>
    </source>
</reference>
<evidence type="ECO:0000256" key="3">
    <source>
        <dbReference type="PROSITE-ProRule" id="PRU00023"/>
    </source>
</evidence>
<sequence length="327" mass="35574">MIQLLQEILQRINDDDKVGSSNIIEKIKSELQQHDVDMYNEWKNNGFDINANSFDGSNLLCLVSGSGYIELAKLLIEKGANVNAQDNGGKTPLHLAVSSSNLDIIGVPIFIRRLIDGEDENVNLQDNIVEILIAKGANINIQDNEGKTPLHLAVSNSSLGAEGIAIVVETLIGRDAKVDIQDNEGKTPLHLAVSNLDLPNIFAALSLIIGGANVNIQDNEGKTPLHLAVSNSEFPNLEVILSLIEKGANVNTQDNEGRTPLDYAISSGKEELIKILTDKTLLSDEGQVSLEQEVEISLDDQYEDAFLYCFSSDEYREVPLESAAALI</sequence>
<accession>A0AAU7YLF8</accession>
<dbReference type="PROSITE" id="PS50297">
    <property type="entry name" value="ANK_REP_REGION"/>
    <property type="match status" value="5"/>
</dbReference>
<feature type="repeat" description="ANK" evidence="3">
    <location>
        <begin position="184"/>
        <end position="219"/>
    </location>
</feature>
<feature type="repeat" description="ANK" evidence="3">
    <location>
        <begin position="220"/>
        <end position="255"/>
    </location>
</feature>
<dbReference type="AlphaFoldDB" id="A0AAU7YLF8"/>
<feature type="repeat" description="ANK" evidence="3">
    <location>
        <begin position="256"/>
        <end position="279"/>
    </location>
</feature>
<keyword evidence="1" id="KW-0677">Repeat</keyword>
<feature type="repeat" description="ANK" evidence="3">
    <location>
        <begin position="145"/>
        <end position="183"/>
    </location>
</feature>